<dbReference type="GeneID" id="66539260"/>
<keyword evidence="1" id="KW-0808">Transferase</keyword>
<dbReference type="GO" id="GO:0032259">
    <property type="term" value="P:methylation"/>
    <property type="evidence" value="ECO:0007669"/>
    <property type="project" value="UniProtKB-KW"/>
</dbReference>
<dbReference type="Gene3D" id="3.40.50.150">
    <property type="entry name" value="Vaccinia Virus protein VP39"/>
    <property type="match status" value="1"/>
</dbReference>
<organism evidence="1 2">
    <name type="scientific">Helicobacter cinaedi CCUG 18818 = ATCC BAA-847</name>
    <dbReference type="NCBI Taxonomy" id="537971"/>
    <lineage>
        <taxon>Bacteria</taxon>
        <taxon>Pseudomonadati</taxon>
        <taxon>Campylobacterota</taxon>
        <taxon>Epsilonproteobacteria</taxon>
        <taxon>Campylobacterales</taxon>
        <taxon>Helicobacteraceae</taxon>
        <taxon>Helicobacter</taxon>
    </lineage>
</organism>
<gene>
    <name evidence="1" type="ORF">HCCG_01550</name>
</gene>
<dbReference type="GO" id="GO:0008168">
    <property type="term" value="F:methyltransferase activity"/>
    <property type="evidence" value="ECO:0007669"/>
    <property type="project" value="UniProtKB-KW"/>
</dbReference>
<dbReference type="PANTHER" id="PTHR43861">
    <property type="entry name" value="TRANS-ACONITATE 2-METHYLTRANSFERASE-RELATED"/>
    <property type="match status" value="1"/>
</dbReference>
<dbReference type="Pfam" id="PF13489">
    <property type="entry name" value="Methyltransf_23"/>
    <property type="match status" value="1"/>
</dbReference>
<protein>
    <submittedName>
        <fullName evidence="1">Methyltransferase domain protein</fullName>
    </submittedName>
</protein>
<dbReference type="EMBL" id="DS990392">
    <property type="protein sequence ID" value="EFR47002.1"/>
    <property type="molecule type" value="Genomic_DNA"/>
</dbReference>
<dbReference type="Proteomes" id="UP000005755">
    <property type="component" value="Unassembled WGS sequence"/>
</dbReference>
<keyword evidence="2" id="KW-1185">Reference proteome</keyword>
<accession>A0ABN0BBJ0</accession>
<name>A0ABN0BBJ0_9HELI</name>
<dbReference type="PANTHER" id="PTHR43861:SF6">
    <property type="entry name" value="METHYLTRANSFERASE TYPE 11"/>
    <property type="match status" value="1"/>
</dbReference>
<reference evidence="2" key="1">
    <citation type="journal article" date="2014" name="Genome Announc.">
        <title>Draft genome sequences of six enterohepatic helicobacter species isolated from humans and one from rhesus macaques.</title>
        <authorList>
            <person name="Shen Z."/>
            <person name="Sheh A."/>
            <person name="Young S.K."/>
            <person name="Abouelliel A."/>
            <person name="Ward D.V."/>
            <person name="Earl A.M."/>
            <person name="Fox J.G."/>
        </authorList>
    </citation>
    <scope>NUCLEOTIDE SEQUENCE [LARGE SCALE GENOMIC DNA]</scope>
    <source>
        <strain evidence="2">CCUG 18818</strain>
    </source>
</reference>
<dbReference type="CDD" id="cd02440">
    <property type="entry name" value="AdoMet_MTases"/>
    <property type="match status" value="1"/>
</dbReference>
<dbReference type="SUPFAM" id="SSF53335">
    <property type="entry name" value="S-adenosyl-L-methionine-dependent methyltransferases"/>
    <property type="match status" value="1"/>
</dbReference>
<dbReference type="RefSeq" id="WP_002956884.1">
    <property type="nucleotide sequence ID" value="NZ_BEZM01000214.1"/>
</dbReference>
<evidence type="ECO:0000313" key="1">
    <source>
        <dbReference type="EMBL" id="EFR47002.1"/>
    </source>
</evidence>
<evidence type="ECO:0000313" key="2">
    <source>
        <dbReference type="Proteomes" id="UP000005755"/>
    </source>
</evidence>
<sequence length="357" mass="40425">MSVESQKCLLCGGEIISVYHSSYGFSVSSENAIVNEDIEVYVCKDCTHIQKFPKESVLSHIYKNYQIDSILPYVEQVKFGDDGAKSISRRVIENCSCFLSQEMKVLDYGAGGGAMLNSLSQAYPKSSLYAYDVSSHNKHIFENLPQFVAFYDELDSINERFDCISLIHCLEHIINVREILLRLKTLLSENGVLLIQVPDVSQDKWDIFTYDHCHHFSPFTLRALLESCGFDVYIPQMQIDRQITIVGKKAQCKLSIPSLLSHIQVLENLKSEDSALSVFGTTNRSTLIGGILGDRLECFIDEDERKVGKTHLDKPIMTPQERFKNAYKDVKCIIPLGDTLTQRMQNSYPYVECVGLS</sequence>
<proteinExistence type="predicted"/>
<dbReference type="InterPro" id="IPR029063">
    <property type="entry name" value="SAM-dependent_MTases_sf"/>
</dbReference>
<keyword evidence="1" id="KW-0489">Methyltransferase</keyword>